<dbReference type="EMBL" id="HBIE01008123">
    <property type="protein sequence ID" value="CAE0307673.1"/>
    <property type="molecule type" value="Transcribed_RNA"/>
</dbReference>
<sequence>MDMCTADSTQCYNNEYRNFSYDQLETVLSMKDTSKDDFITYWSQAVASELGVDASAIEGSYSDPARKTDLDLRSMWKYAAQRGVFGTPSAYVNGVRLDDVPFTVPGWMRLLNQIYDSQVGHDSQVTEILN</sequence>
<protein>
    <recommendedName>
        <fullName evidence="2">Thioredoxin-like fold domain-containing protein</fullName>
    </recommendedName>
</protein>
<name>A0A7S3HXP9_9SPIT</name>
<dbReference type="PANTHER" id="PTHR33875">
    <property type="entry name" value="OS09G0542200 PROTEIN"/>
    <property type="match status" value="1"/>
</dbReference>
<proteinExistence type="predicted"/>
<dbReference type="SUPFAM" id="SSF52833">
    <property type="entry name" value="Thioredoxin-like"/>
    <property type="match status" value="1"/>
</dbReference>
<dbReference type="InterPro" id="IPR036249">
    <property type="entry name" value="Thioredoxin-like_sf"/>
</dbReference>
<evidence type="ECO:0008006" key="2">
    <source>
        <dbReference type="Google" id="ProtNLM"/>
    </source>
</evidence>
<gene>
    <name evidence="1" type="ORF">FEHR0123_LOCUS2580</name>
</gene>
<dbReference type="PANTHER" id="PTHR33875:SF2">
    <property type="entry name" value="ACR183CP"/>
    <property type="match status" value="1"/>
</dbReference>
<dbReference type="AlphaFoldDB" id="A0A7S3HXP9"/>
<accession>A0A7S3HXP9</accession>
<organism evidence="1">
    <name type="scientific">Favella ehrenbergii</name>
    <dbReference type="NCBI Taxonomy" id="182087"/>
    <lineage>
        <taxon>Eukaryota</taxon>
        <taxon>Sar</taxon>
        <taxon>Alveolata</taxon>
        <taxon>Ciliophora</taxon>
        <taxon>Intramacronucleata</taxon>
        <taxon>Spirotrichea</taxon>
        <taxon>Choreotrichia</taxon>
        <taxon>Tintinnida</taxon>
        <taxon>Xystonellidae</taxon>
        <taxon>Favella</taxon>
    </lineage>
</organism>
<dbReference type="Gene3D" id="3.40.30.10">
    <property type="entry name" value="Glutaredoxin"/>
    <property type="match status" value="1"/>
</dbReference>
<reference evidence="1" key="1">
    <citation type="submission" date="2021-01" db="EMBL/GenBank/DDBJ databases">
        <authorList>
            <person name="Corre E."/>
            <person name="Pelletier E."/>
            <person name="Niang G."/>
            <person name="Scheremetjew M."/>
            <person name="Finn R."/>
            <person name="Kale V."/>
            <person name="Holt S."/>
            <person name="Cochrane G."/>
            <person name="Meng A."/>
            <person name="Brown T."/>
            <person name="Cohen L."/>
        </authorList>
    </citation>
    <scope>NUCLEOTIDE SEQUENCE</scope>
    <source>
        <strain evidence="1">Fehren 1</strain>
    </source>
</reference>
<evidence type="ECO:0000313" key="1">
    <source>
        <dbReference type="EMBL" id="CAE0307673.1"/>
    </source>
</evidence>